<evidence type="ECO:0000256" key="5">
    <source>
        <dbReference type="ARBA" id="ARBA00023136"/>
    </source>
</evidence>
<gene>
    <name evidence="9" type="ORF">GCM10011386_33290</name>
</gene>
<organism evidence="9 10">
    <name type="scientific">Parapedobacter defluvii</name>
    <dbReference type="NCBI Taxonomy" id="2045106"/>
    <lineage>
        <taxon>Bacteria</taxon>
        <taxon>Pseudomonadati</taxon>
        <taxon>Bacteroidota</taxon>
        <taxon>Sphingobacteriia</taxon>
        <taxon>Sphingobacteriales</taxon>
        <taxon>Sphingobacteriaceae</taxon>
        <taxon>Parapedobacter</taxon>
    </lineage>
</organism>
<evidence type="ECO:0000256" key="1">
    <source>
        <dbReference type="ARBA" id="ARBA00004571"/>
    </source>
</evidence>
<accession>A0ABQ1MCQ1</accession>
<dbReference type="Pfam" id="PF07715">
    <property type="entry name" value="Plug"/>
    <property type="match status" value="1"/>
</dbReference>
<dbReference type="Proteomes" id="UP000597338">
    <property type="component" value="Unassembled WGS sequence"/>
</dbReference>
<dbReference type="InterPro" id="IPR037066">
    <property type="entry name" value="Plug_dom_sf"/>
</dbReference>
<keyword evidence="10" id="KW-1185">Reference proteome</keyword>
<dbReference type="NCBIfam" id="TIGR04056">
    <property type="entry name" value="OMP_RagA_SusC"/>
    <property type="match status" value="1"/>
</dbReference>
<dbReference type="InterPro" id="IPR008969">
    <property type="entry name" value="CarboxyPept-like_regulatory"/>
</dbReference>
<dbReference type="InterPro" id="IPR023996">
    <property type="entry name" value="TonB-dep_OMP_SusC/RagA"/>
</dbReference>
<dbReference type="InterPro" id="IPR039426">
    <property type="entry name" value="TonB-dep_rcpt-like"/>
</dbReference>
<sequence>MKINLRTGTGYGLSKIYLSLLAVATIMCLEVRAQRPESSGPVLSGIITDTIGSPVSGATVAIKGTTTKTLTNNQGQFTLRSPEPSGTLVITYLGHQTINQKFDEENSGTFHFVLIPNENMLEEVEISTGYQVFNKEQVPGSVFVIDSATLARSNSTGILERLDGVTSGLVFNKNKMLNDQSDIIIRGRSTLFGDDKPLIVVDNFPYEGDINALSPNDVKQITILKDASAASIWGTRAGNGVIVITTKSGDYGTKIKTSLTSNLTVGEAPDLFKAPWFGNSEWIAILQDLYHKGTFNTALNNGYSPVPSAVNVFHQKARGLITAEDSLEMINSLKPFDIRRDMSDYIYRQTLNQQYAMNFSGGSANSKFYLSANYDRNLSQKKTDSYDRLVLNANNVYGFFDRRLELTTGIQFTSSRQKDMVGQFTPYEPYARLADERGNALPATDGTLGIAYADTAGKDFLLDWAYRPLDENQSNRTNTLTAYRINTGLTYKIAKGLNGSLLYQYQRHGTESGTLYGENSYTARNEINRVSQIDRENGAVLRPIPLGAIMDIGNTQYFSNYGRLQLDYQTGWAEKHTVSAIAGFEVRDDQIKSQSHRLYGYNDVTGTNGNSLVNFNEDYPVFYSGGTTRIAPRTASDFMVDRYVSYYINASYTYGNTLTLNGSARKDESNLFGVKPNQKGVPLWSAGLLWNLANEPYYSFDWLPVLRIRLSYGYTGNVSKSISAYLTANASGLRNTWGASYNTITNPPNPSLSWERVKVLNGGIDFGTGNGRVSGSIEPYWKSGVDLIGESPLAPQTGLTSYTSNSANTSTRGVDVTLHTVNARGRLSWNTDLIVSWNKDKVTAYHGNPSTNQEVIERTYNSPIVGYPFYAIYGYKWAGLDKTGSPQIYFNGEKSTNYNSVRNSQDYGNINYIGSLVPELNGGLRNTLTVRSFQLSFNITFRSRYYIRRPSLDNGTIYTTAGFMSRWDYDNRWQQPGDELVTDVPALIYPSNLPRNDIYKYADILVVKGDNIRLQDIRLSWNYPSGRAGTLQFFAYLNNVCYLWRANQYGLDPDNPRPSLSSFSAPRTAAIGVSANF</sequence>
<comment type="similarity">
    <text evidence="7">Belongs to the TonB-dependent receptor family.</text>
</comment>
<keyword evidence="5 7" id="KW-0472">Membrane</keyword>
<feature type="domain" description="TonB-dependent receptor plug" evidence="8">
    <location>
        <begin position="135"/>
        <end position="241"/>
    </location>
</feature>
<evidence type="ECO:0000313" key="9">
    <source>
        <dbReference type="EMBL" id="GGC38525.1"/>
    </source>
</evidence>
<dbReference type="Gene3D" id="2.60.40.1120">
    <property type="entry name" value="Carboxypeptidase-like, regulatory domain"/>
    <property type="match status" value="1"/>
</dbReference>
<keyword evidence="3 7" id="KW-1134">Transmembrane beta strand</keyword>
<comment type="caution">
    <text evidence="9">The sequence shown here is derived from an EMBL/GenBank/DDBJ whole genome shotgun (WGS) entry which is preliminary data.</text>
</comment>
<evidence type="ECO:0000256" key="4">
    <source>
        <dbReference type="ARBA" id="ARBA00022692"/>
    </source>
</evidence>
<protein>
    <submittedName>
        <fullName evidence="9">SusC/RagA family TonB-linked outer membrane protein</fullName>
    </submittedName>
</protein>
<dbReference type="Pfam" id="PF13715">
    <property type="entry name" value="CarbopepD_reg_2"/>
    <property type="match status" value="1"/>
</dbReference>
<dbReference type="Gene3D" id="2.40.170.20">
    <property type="entry name" value="TonB-dependent receptor, beta-barrel domain"/>
    <property type="match status" value="1"/>
</dbReference>
<evidence type="ECO:0000256" key="7">
    <source>
        <dbReference type="PROSITE-ProRule" id="PRU01360"/>
    </source>
</evidence>
<dbReference type="SUPFAM" id="SSF49464">
    <property type="entry name" value="Carboxypeptidase regulatory domain-like"/>
    <property type="match status" value="1"/>
</dbReference>
<name>A0ABQ1MCQ1_9SPHI</name>
<dbReference type="InterPro" id="IPR012910">
    <property type="entry name" value="Plug_dom"/>
</dbReference>
<dbReference type="EMBL" id="BMIK01000013">
    <property type="protein sequence ID" value="GGC38525.1"/>
    <property type="molecule type" value="Genomic_DNA"/>
</dbReference>
<evidence type="ECO:0000259" key="8">
    <source>
        <dbReference type="Pfam" id="PF07715"/>
    </source>
</evidence>
<dbReference type="RefSeq" id="WP_188752590.1">
    <property type="nucleotide sequence ID" value="NZ_BMIK01000013.1"/>
</dbReference>
<evidence type="ECO:0000256" key="3">
    <source>
        <dbReference type="ARBA" id="ARBA00022452"/>
    </source>
</evidence>
<keyword evidence="4 7" id="KW-0812">Transmembrane</keyword>
<evidence type="ECO:0000256" key="6">
    <source>
        <dbReference type="ARBA" id="ARBA00023237"/>
    </source>
</evidence>
<proteinExistence type="inferred from homology"/>
<keyword evidence="6 7" id="KW-0998">Cell outer membrane</keyword>
<evidence type="ECO:0000313" key="10">
    <source>
        <dbReference type="Proteomes" id="UP000597338"/>
    </source>
</evidence>
<dbReference type="NCBIfam" id="TIGR04057">
    <property type="entry name" value="SusC_RagA_signa"/>
    <property type="match status" value="1"/>
</dbReference>
<comment type="subcellular location">
    <subcellularLocation>
        <location evidence="1 7">Cell outer membrane</location>
        <topology evidence="1 7">Multi-pass membrane protein</topology>
    </subcellularLocation>
</comment>
<dbReference type="InterPro" id="IPR036942">
    <property type="entry name" value="Beta-barrel_TonB_sf"/>
</dbReference>
<reference evidence="10" key="1">
    <citation type="journal article" date="2019" name="Int. J. Syst. Evol. Microbiol.">
        <title>The Global Catalogue of Microorganisms (GCM) 10K type strain sequencing project: providing services to taxonomists for standard genome sequencing and annotation.</title>
        <authorList>
            <consortium name="The Broad Institute Genomics Platform"/>
            <consortium name="The Broad Institute Genome Sequencing Center for Infectious Disease"/>
            <person name="Wu L."/>
            <person name="Ma J."/>
        </authorList>
    </citation>
    <scope>NUCLEOTIDE SEQUENCE [LARGE SCALE GENOMIC DNA]</scope>
    <source>
        <strain evidence="10">CGMCC 1.15342</strain>
    </source>
</reference>
<dbReference type="InterPro" id="IPR023997">
    <property type="entry name" value="TonB-dep_OMP_SusC/RagA_CS"/>
</dbReference>
<keyword evidence="2 7" id="KW-0813">Transport</keyword>
<dbReference type="PROSITE" id="PS52016">
    <property type="entry name" value="TONB_DEPENDENT_REC_3"/>
    <property type="match status" value="1"/>
</dbReference>
<evidence type="ECO:0000256" key="2">
    <source>
        <dbReference type="ARBA" id="ARBA00022448"/>
    </source>
</evidence>
<dbReference type="SUPFAM" id="SSF56935">
    <property type="entry name" value="Porins"/>
    <property type="match status" value="1"/>
</dbReference>
<dbReference type="Gene3D" id="2.170.130.10">
    <property type="entry name" value="TonB-dependent receptor, plug domain"/>
    <property type="match status" value="1"/>
</dbReference>